<dbReference type="InterPro" id="IPR050615">
    <property type="entry name" value="ATP-dep_DNA_Helicase"/>
</dbReference>
<dbReference type="InterPro" id="IPR027417">
    <property type="entry name" value="P-loop_NTPase"/>
</dbReference>
<keyword evidence="2" id="KW-0378">Hydrolase</keyword>
<evidence type="ECO:0000256" key="2">
    <source>
        <dbReference type="ARBA" id="ARBA00022801"/>
    </source>
</evidence>
<evidence type="ECO:0000313" key="7">
    <source>
        <dbReference type="EMBL" id="TYZ25142.1"/>
    </source>
</evidence>
<dbReference type="PANTHER" id="PTHR11274">
    <property type="entry name" value="RAD25/XP-B DNA REPAIR HELICASE"/>
    <property type="match status" value="1"/>
</dbReference>
<dbReference type="Pfam" id="PF00271">
    <property type="entry name" value="Helicase_C"/>
    <property type="match status" value="1"/>
</dbReference>
<dbReference type="Proteomes" id="UP000323646">
    <property type="component" value="Unassembled WGS sequence"/>
</dbReference>
<dbReference type="EMBL" id="VTOY01000001">
    <property type="protein sequence ID" value="TYZ25142.1"/>
    <property type="molecule type" value="Genomic_DNA"/>
</dbReference>
<protein>
    <submittedName>
        <fullName evidence="7">DEAD/DEAH box helicase</fullName>
    </submittedName>
</protein>
<dbReference type="CDD" id="cd09179">
    <property type="entry name" value="PLDc_N_DEXD_a"/>
    <property type="match status" value="1"/>
</dbReference>
<dbReference type="GO" id="GO:0005524">
    <property type="term" value="F:ATP binding"/>
    <property type="evidence" value="ECO:0007669"/>
    <property type="project" value="UniProtKB-KW"/>
</dbReference>
<feature type="domain" description="Helicase C-terminal" evidence="6">
    <location>
        <begin position="525"/>
        <end position="689"/>
    </location>
</feature>
<dbReference type="GO" id="GO:0004386">
    <property type="term" value="F:helicase activity"/>
    <property type="evidence" value="ECO:0007669"/>
    <property type="project" value="UniProtKB-KW"/>
</dbReference>
<proteinExistence type="predicted"/>
<dbReference type="AlphaFoldDB" id="A0A5D6WCC9"/>
<dbReference type="InterPro" id="IPR001650">
    <property type="entry name" value="Helicase_C-like"/>
</dbReference>
<reference evidence="7 8" key="1">
    <citation type="submission" date="2019-08" db="EMBL/GenBank/DDBJ databases">
        <title>Selenomonas sp. mPRGC5 and Selenomonas sp. mPRGC8 isolated from ruminal fluid of dairy goat (Capra hircus).</title>
        <authorList>
            <person name="Poothong S."/>
            <person name="Nuengjamnong C."/>
            <person name="Tanasupawat S."/>
        </authorList>
    </citation>
    <scope>NUCLEOTIDE SEQUENCE [LARGE SCALE GENOMIC DNA]</scope>
    <source>
        <strain evidence="8">mPRGC5</strain>
    </source>
</reference>
<dbReference type="Pfam" id="PF04851">
    <property type="entry name" value="ResIII"/>
    <property type="match status" value="1"/>
</dbReference>
<evidence type="ECO:0000313" key="8">
    <source>
        <dbReference type="Proteomes" id="UP000323646"/>
    </source>
</evidence>
<evidence type="ECO:0000259" key="6">
    <source>
        <dbReference type="PROSITE" id="PS51194"/>
    </source>
</evidence>
<dbReference type="Gene3D" id="3.30.870.10">
    <property type="entry name" value="Endonuclease Chain A"/>
    <property type="match status" value="1"/>
</dbReference>
<dbReference type="PANTHER" id="PTHR11274:SF0">
    <property type="entry name" value="GENERAL TRANSCRIPTION AND DNA REPAIR FACTOR IIH HELICASE SUBUNIT XPB"/>
    <property type="match status" value="1"/>
</dbReference>
<feature type="domain" description="Helicase ATP-binding" evidence="5">
    <location>
        <begin position="274"/>
        <end position="445"/>
    </location>
</feature>
<dbReference type="RefSeq" id="WP_149170291.1">
    <property type="nucleotide sequence ID" value="NZ_VTOY01000001.1"/>
</dbReference>
<evidence type="ECO:0000256" key="4">
    <source>
        <dbReference type="ARBA" id="ARBA00022840"/>
    </source>
</evidence>
<keyword evidence="8" id="KW-1185">Reference proteome</keyword>
<evidence type="ECO:0000256" key="1">
    <source>
        <dbReference type="ARBA" id="ARBA00022741"/>
    </source>
</evidence>
<dbReference type="SMART" id="SM00490">
    <property type="entry name" value="HELICc"/>
    <property type="match status" value="1"/>
</dbReference>
<keyword evidence="4" id="KW-0067">ATP-binding</keyword>
<dbReference type="CDD" id="cd17926">
    <property type="entry name" value="DEXHc_RE"/>
    <property type="match status" value="1"/>
</dbReference>
<dbReference type="PROSITE" id="PS51194">
    <property type="entry name" value="HELICASE_CTER"/>
    <property type="match status" value="1"/>
</dbReference>
<name>A0A5D6WCC9_9FIRM</name>
<dbReference type="GO" id="GO:0003677">
    <property type="term" value="F:DNA binding"/>
    <property type="evidence" value="ECO:0007669"/>
    <property type="project" value="InterPro"/>
</dbReference>
<dbReference type="PROSITE" id="PS51192">
    <property type="entry name" value="HELICASE_ATP_BIND_1"/>
    <property type="match status" value="1"/>
</dbReference>
<organism evidence="7 8">
    <name type="scientific">Selenomonas ruminis</name>
    <dbReference type="NCBI Taxonomy" id="2593411"/>
    <lineage>
        <taxon>Bacteria</taxon>
        <taxon>Bacillati</taxon>
        <taxon>Bacillota</taxon>
        <taxon>Negativicutes</taxon>
        <taxon>Selenomonadales</taxon>
        <taxon>Selenomonadaceae</taxon>
        <taxon>Selenomonas</taxon>
    </lineage>
</organism>
<dbReference type="InterPro" id="IPR006935">
    <property type="entry name" value="Helicase/UvrB_N"/>
</dbReference>
<dbReference type="SMART" id="SM00487">
    <property type="entry name" value="DEXDc"/>
    <property type="match status" value="1"/>
</dbReference>
<dbReference type="GO" id="GO:0016787">
    <property type="term" value="F:hydrolase activity"/>
    <property type="evidence" value="ECO:0007669"/>
    <property type="project" value="UniProtKB-KW"/>
</dbReference>
<keyword evidence="3 7" id="KW-0347">Helicase</keyword>
<keyword evidence="1" id="KW-0547">Nucleotide-binding</keyword>
<dbReference type="Gene3D" id="3.40.50.300">
    <property type="entry name" value="P-loop containing nucleotide triphosphate hydrolases"/>
    <property type="match status" value="2"/>
</dbReference>
<dbReference type="SUPFAM" id="SSF52540">
    <property type="entry name" value="P-loop containing nucleoside triphosphate hydrolases"/>
    <property type="match status" value="1"/>
</dbReference>
<accession>A0A5D6WCC9</accession>
<evidence type="ECO:0000259" key="5">
    <source>
        <dbReference type="PROSITE" id="PS51192"/>
    </source>
</evidence>
<dbReference type="InterPro" id="IPR014001">
    <property type="entry name" value="Helicase_ATP-bd"/>
</dbReference>
<evidence type="ECO:0000256" key="3">
    <source>
        <dbReference type="ARBA" id="ARBA00022806"/>
    </source>
</evidence>
<comment type="caution">
    <text evidence="7">The sequence shown here is derived from an EMBL/GenBank/DDBJ whole genome shotgun (WGS) entry which is preliminary data.</text>
</comment>
<dbReference type="OrthoDB" id="9814088at2"/>
<sequence>MSLRDITLKSEYRTLKDDIAKDFYIPALKQSVSYKRAVGFFSSSILAMITDGLYELYQNGGYIQILASPRLSDEDIEAIRLGYENRDIIIKNAVVRELRDYEDFKTRDRLNLLACLIAEGRLDFEIVEPMLTNGSGMYHEKVGIITDAEGNIVAFSGSMNESSNAVENNYESFDVFCSWKNADEERVMSKVEAFNRLWEDQEENVKVFKFPEVKDLFIKKYQTDCYCLQKERDCDFDEVAEPKVDYDRVATDDNIAFVRPEWLHLYDYQLEAIDKWQNNNYCGIFDMATGTGKTYTGLAAVARLCENVEKLAIIIVCPYQHLVEQWAGDVRKFGVNPIVGYSGSKNKDYKRRLASDLFDFRMGIKKRLCFLCTNKTFSSRAIQEVLGKTRGEHVLLVVDEAHNIGAEHLRKTLSVNYEYRLALSATLERYQDDDGTMAIKRFFGEKCIEYNLGRAIQEEKLTPYYYYPIVTSLSKEEYKIYQELTKKMMSCLIKINGKLTLNELGKRLAIKRARVVSGAVDKISKLRDLIEGGYKDKNNMLVYCGATRLVEQDGDISIHDDIRQIDYISRMLNIDYDMRTAQFTSKENAEERELRLRAFAEGEIQALVAIKCLDEGVNVPQIQTAFILASTMNPKEYIQRRGRVLRLYPGKKFAVIYDFITLPHAVEDVPYLDADVRAGDISLVKRELCRLLEFERLAKNKHEADEIYSELIDAYELYDFDVGNESVWEELV</sequence>
<gene>
    <name evidence="7" type="ORF">FZ040_01025</name>
</gene>